<accession>A0A4S4A1E8</accession>
<evidence type="ECO:0000313" key="2">
    <source>
        <dbReference type="EMBL" id="THF52159.1"/>
    </source>
</evidence>
<dbReference type="EMBL" id="SSOA01000002">
    <property type="protein sequence ID" value="THF52159.1"/>
    <property type="molecule type" value="Genomic_DNA"/>
</dbReference>
<protein>
    <submittedName>
        <fullName evidence="2">Uracil-DNA glycosylase family protein</fullName>
    </submittedName>
</protein>
<gene>
    <name evidence="2" type="ORF">E6C51_04890</name>
</gene>
<dbReference type="CDD" id="cd10033">
    <property type="entry name" value="UDG_like"/>
    <property type="match status" value="1"/>
</dbReference>
<dbReference type="PANTHER" id="PTHR42160:SF1">
    <property type="entry name" value="URACIL-DNA GLYCOSYLASE SUPERFAMILY PROTEIN"/>
    <property type="match status" value="1"/>
</dbReference>
<comment type="caution">
    <text evidence="2">The sequence shown here is derived from an EMBL/GenBank/DDBJ whole genome shotgun (WGS) entry which is preliminary data.</text>
</comment>
<evidence type="ECO:0000313" key="3">
    <source>
        <dbReference type="Proteomes" id="UP000310754"/>
    </source>
</evidence>
<dbReference type="Pfam" id="PF03167">
    <property type="entry name" value="UDG"/>
    <property type="match status" value="1"/>
</dbReference>
<dbReference type="RefSeq" id="WP_190235232.1">
    <property type="nucleotide sequence ID" value="NZ_SSOA01000002.1"/>
</dbReference>
<dbReference type="Proteomes" id="UP000310754">
    <property type="component" value="Unassembled WGS sequence"/>
</dbReference>
<evidence type="ECO:0000259" key="1">
    <source>
        <dbReference type="SMART" id="SM00986"/>
    </source>
</evidence>
<name>A0A4S4A1E8_9HYPH</name>
<dbReference type="SUPFAM" id="SSF52141">
    <property type="entry name" value="Uracil-DNA glycosylase-like"/>
    <property type="match status" value="1"/>
</dbReference>
<proteinExistence type="predicted"/>
<organism evidence="2 3">
    <name type="scientific">Allorhizobium terrae</name>
    <dbReference type="NCBI Taxonomy" id="1848972"/>
    <lineage>
        <taxon>Bacteria</taxon>
        <taxon>Pseudomonadati</taxon>
        <taxon>Pseudomonadota</taxon>
        <taxon>Alphaproteobacteria</taxon>
        <taxon>Hyphomicrobiales</taxon>
        <taxon>Rhizobiaceae</taxon>
        <taxon>Rhizobium/Agrobacterium group</taxon>
        <taxon>Allorhizobium</taxon>
    </lineage>
</organism>
<reference evidence="2 3" key="1">
    <citation type="submission" date="2019-04" db="EMBL/GenBank/DDBJ databases">
        <title>Rhizobium terrae sp. nov., isolated from a paddy soil.</title>
        <authorList>
            <person name="Lin S.-Y."/>
            <person name="Hameed A."/>
            <person name="Huang H.-I."/>
            <person name="Young C.-C."/>
        </authorList>
    </citation>
    <scope>NUCLEOTIDE SEQUENCE [LARGE SCALE GENOMIC DNA]</scope>
    <source>
        <strain evidence="2 3">CC-HIH110</strain>
    </source>
</reference>
<dbReference type="PANTHER" id="PTHR42160">
    <property type="entry name" value="URACIL-DNA GLYCOSYLASE SUPERFAMILY PROTEIN"/>
    <property type="match status" value="1"/>
</dbReference>
<dbReference type="InterPro" id="IPR005122">
    <property type="entry name" value="Uracil-DNA_glycosylase-like"/>
</dbReference>
<sequence length="214" mass="24788">MTDDQRRRELAALVQTVKACRLCYECPAGGPEKRLPHEPRPVVTLSSSARILIAGQAPGKRVHETGLPFNDASGDRLRQWLGVDRESFYNPDRFAIVPMGFCFPGYDEYGHDLPPRRECAPLWRERIMQALPQIELILLIGQYAQKWHLGKRRKHGMTETVEAWREYFFSNEAGPKMLPLPHPSWRNSGWLKKHPWFEADVLPVLKKEVDHLIR</sequence>
<keyword evidence="3" id="KW-1185">Reference proteome</keyword>
<dbReference type="InterPro" id="IPR047124">
    <property type="entry name" value="HI_0220.2"/>
</dbReference>
<dbReference type="AlphaFoldDB" id="A0A4S4A1E8"/>
<dbReference type="SMART" id="SM00986">
    <property type="entry name" value="UDG"/>
    <property type="match status" value="1"/>
</dbReference>
<dbReference type="SMART" id="SM00987">
    <property type="entry name" value="UreE_C"/>
    <property type="match status" value="1"/>
</dbReference>
<feature type="domain" description="Uracil-DNA glycosylase-like" evidence="1">
    <location>
        <begin position="42"/>
        <end position="206"/>
    </location>
</feature>
<dbReference type="InterPro" id="IPR036895">
    <property type="entry name" value="Uracil-DNA_glycosylase-like_sf"/>
</dbReference>
<dbReference type="Gene3D" id="3.40.470.10">
    <property type="entry name" value="Uracil-DNA glycosylase-like domain"/>
    <property type="match status" value="1"/>
</dbReference>